<dbReference type="GO" id="GO:1990904">
    <property type="term" value="C:ribonucleoprotein complex"/>
    <property type="evidence" value="ECO:0007669"/>
    <property type="project" value="UniProtKB-KW"/>
</dbReference>
<evidence type="ECO:0000256" key="6">
    <source>
        <dbReference type="ARBA" id="ARBA00038073"/>
    </source>
</evidence>
<keyword evidence="5" id="KW-0687">Ribonucleoprotein</keyword>
<dbReference type="InterPro" id="IPR007379">
    <property type="entry name" value="Tim44-like_dom"/>
</dbReference>
<feature type="compositionally biased region" description="Polar residues" evidence="9">
    <location>
        <begin position="335"/>
        <end position="346"/>
    </location>
</feature>
<keyword evidence="3" id="KW-0689">Ribosomal protein</keyword>
<dbReference type="Pfam" id="PF04280">
    <property type="entry name" value="Tim44"/>
    <property type="match status" value="1"/>
</dbReference>
<sequence length="346" mass="39554">MLGRVINPLSAFGCLVHCNSSILTPMTKQSGIIFTQFRNHNKHWNPKFKKLRGQKLIRIKLPDYDKSDDDLTPEEVRSKMKEQGLKPSKPWVEKQIFIGATGDIFEAYVPPEGDGKFSAISKTGAKQKVEFMTKKGKSYLAVRKIRSFEDEFTLGEFEDEAQKIYVKAHEAIAAKDKDGLRLLVTEKAYPEVTHNTSDKTIRWKFIESLELPKVVHARCTNIISRDNIFAQITVRFHNQQTLAVYDRFGRLMHGSEIVKKDVLEYVVFEKHLANKYGIWRIHGKIIPPWMPPREYSTRTFIEEPEEEPPQEVSADEAVPESTVNNNPVVAADAISTKNNSQANVTH</sequence>
<evidence type="ECO:0000313" key="11">
    <source>
        <dbReference type="EMBL" id="KAK0163109.1"/>
    </source>
</evidence>
<evidence type="ECO:0000256" key="9">
    <source>
        <dbReference type="SAM" id="MobiDB-lite"/>
    </source>
</evidence>
<dbReference type="GO" id="GO:0005739">
    <property type="term" value="C:mitochondrion"/>
    <property type="evidence" value="ECO:0007669"/>
    <property type="project" value="UniProtKB-SubCell"/>
</dbReference>
<reference evidence="11" key="2">
    <citation type="submission" date="2023-03" db="EMBL/GenBank/DDBJ databases">
        <authorList>
            <person name="Inwood S.N."/>
            <person name="Skelly J.G."/>
            <person name="Guhlin J."/>
            <person name="Harrop T.W.R."/>
            <person name="Goldson S.G."/>
            <person name="Dearden P.K."/>
        </authorList>
    </citation>
    <scope>NUCLEOTIDE SEQUENCE</scope>
    <source>
        <strain evidence="11">Lincoln</strain>
        <tissue evidence="11">Whole body</tissue>
    </source>
</reference>
<dbReference type="EMBL" id="JAQQBR010001833">
    <property type="protein sequence ID" value="KAK0163109.1"/>
    <property type="molecule type" value="Genomic_DNA"/>
</dbReference>
<name>A0AA39F529_MICHY</name>
<evidence type="ECO:0000256" key="4">
    <source>
        <dbReference type="ARBA" id="ARBA00023128"/>
    </source>
</evidence>
<organism evidence="11 12">
    <name type="scientific">Microctonus hyperodae</name>
    <name type="common">Parasitoid wasp</name>
    <dbReference type="NCBI Taxonomy" id="165561"/>
    <lineage>
        <taxon>Eukaryota</taxon>
        <taxon>Metazoa</taxon>
        <taxon>Ecdysozoa</taxon>
        <taxon>Arthropoda</taxon>
        <taxon>Hexapoda</taxon>
        <taxon>Insecta</taxon>
        <taxon>Pterygota</taxon>
        <taxon>Neoptera</taxon>
        <taxon>Endopterygota</taxon>
        <taxon>Hymenoptera</taxon>
        <taxon>Apocrita</taxon>
        <taxon>Ichneumonoidea</taxon>
        <taxon>Braconidae</taxon>
        <taxon>Euphorinae</taxon>
        <taxon>Microctonus</taxon>
    </lineage>
</organism>
<comment type="caution">
    <text evidence="11">The sequence shown here is derived from an EMBL/GenBank/DDBJ whole genome shotgun (WGS) entry which is preliminary data.</text>
</comment>
<feature type="domain" description="Tim44-like" evidence="10">
    <location>
        <begin position="138"/>
        <end position="286"/>
    </location>
</feature>
<keyword evidence="12" id="KW-1185">Reference proteome</keyword>
<dbReference type="SMART" id="SM00978">
    <property type="entry name" value="Tim44"/>
    <property type="match status" value="1"/>
</dbReference>
<evidence type="ECO:0000256" key="3">
    <source>
        <dbReference type="ARBA" id="ARBA00022980"/>
    </source>
</evidence>
<dbReference type="FunFam" id="3.10.450.240:FF:000003">
    <property type="entry name" value="39S ribosomal protein L45, mitochondrial"/>
    <property type="match status" value="1"/>
</dbReference>
<keyword evidence="4" id="KW-0496">Mitochondrion</keyword>
<evidence type="ECO:0000313" key="12">
    <source>
        <dbReference type="Proteomes" id="UP001168972"/>
    </source>
</evidence>
<dbReference type="Gene3D" id="3.10.450.240">
    <property type="match status" value="1"/>
</dbReference>
<dbReference type="PANTHER" id="PTHR28554:SF1">
    <property type="entry name" value="LARGE RIBOSOMAL SUBUNIT PROTEIN ML45"/>
    <property type="match status" value="1"/>
</dbReference>
<evidence type="ECO:0000256" key="2">
    <source>
        <dbReference type="ARBA" id="ARBA00022946"/>
    </source>
</evidence>
<dbReference type="PANTHER" id="PTHR28554">
    <property type="entry name" value="39S RIBOSOMAL PROTEIN L45, MITOCHONDRIAL"/>
    <property type="match status" value="1"/>
</dbReference>
<evidence type="ECO:0000256" key="1">
    <source>
        <dbReference type="ARBA" id="ARBA00004173"/>
    </source>
</evidence>
<keyword evidence="2" id="KW-0809">Transit peptide</keyword>
<evidence type="ECO:0000256" key="8">
    <source>
        <dbReference type="ARBA" id="ARBA00043031"/>
    </source>
</evidence>
<proteinExistence type="inferred from homology"/>
<evidence type="ECO:0000259" key="10">
    <source>
        <dbReference type="SMART" id="SM00978"/>
    </source>
</evidence>
<dbReference type="SUPFAM" id="SSF54427">
    <property type="entry name" value="NTF2-like"/>
    <property type="match status" value="1"/>
</dbReference>
<reference evidence="11" key="1">
    <citation type="journal article" date="2023" name="bioRxiv">
        <title>Scaffold-level genome assemblies of two parasitoid biocontrol wasps reveal the parthenogenesis mechanism and an associated novel virus.</title>
        <authorList>
            <person name="Inwood S."/>
            <person name="Skelly J."/>
            <person name="Guhlin J."/>
            <person name="Harrop T."/>
            <person name="Goldson S."/>
            <person name="Dearden P."/>
        </authorList>
    </citation>
    <scope>NUCLEOTIDE SEQUENCE</scope>
    <source>
        <strain evidence="11">Lincoln</strain>
        <tissue evidence="11">Whole body</tissue>
    </source>
</reference>
<feature type="region of interest" description="Disordered" evidence="9">
    <location>
        <begin position="303"/>
        <end position="346"/>
    </location>
</feature>
<dbReference type="InterPro" id="IPR032710">
    <property type="entry name" value="NTF2-like_dom_sf"/>
</dbReference>
<dbReference type="AlphaFoldDB" id="A0AA39F529"/>
<dbReference type="GO" id="GO:0005840">
    <property type="term" value="C:ribosome"/>
    <property type="evidence" value="ECO:0007669"/>
    <property type="project" value="UniProtKB-KW"/>
</dbReference>
<protein>
    <recommendedName>
        <fullName evidence="7">Large ribosomal subunit protein mL45</fullName>
    </recommendedName>
    <alternativeName>
        <fullName evidence="8">39S ribosomal protein L45, mitochondrial</fullName>
    </alternativeName>
</protein>
<gene>
    <name evidence="11" type="ORF">PV327_006817</name>
</gene>
<evidence type="ECO:0000256" key="7">
    <source>
        <dbReference type="ARBA" id="ARBA00039448"/>
    </source>
</evidence>
<accession>A0AA39F529</accession>
<evidence type="ECO:0000256" key="5">
    <source>
        <dbReference type="ARBA" id="ARBA00023274"/>
    </source>
</evidence>
<comment type="subcellular location">
    <subcellularLocation>
        <location evidence="1">Mitochondrion</location>
    </subcellularLocation>
</comment>
<dbReference type="InterPro" id="IPR051975">
    <property type="entry name" value="mtLSU_mL45"/>
</dbReference>
<comment type="similarity">
    <text evidence="6">Belongs to the mitochondrion-specific ribosomal protein mL45 family.</text>
</comment>
<feature type="compositionally biased region" description="Acidic residues" evidence="9">
    <location>
        <begin position="303"/>
        <end position="318"/>
    </location>
</feature>
<dbReference type="Proteomes" id="UP001168972">
    <property type="component" value="Unassembled WGS sequence"/>
</dbReference>